<accession>A0A4Q0VSE5</accession>
<feature type="transmembrane region" description="Helical" evidence="1">
    <location>
        <begin position="32"/>
        <end position="52"/>
    </location>
</feature>
<keyword evidence="3" id="KW-1185">Reference proteome</keyword>
<keyword evidence="1" id="KW-1133">Transmembrane helix</keyword>
<evidence type="ECO:0000313" key="2">
    <source>
        <dbReference type="EMBL" id="RXJ00227.1"/>
    </source>
</evidence>
<gene>
    <name evidence="2" type="ORF">DS745_11885</name>
</gene>
<name>A0A4Q0VSE5_9BACI</name>
<evidence type="ECO:0000313" key="3">
    <source>
        <dbReference type="Proteomes" id="UP000290649"/>
    </source>
</evidence>
<organism evidence="2 3">
    <name type="scientific">Anaerobacillus alkaliphilus</name>
    <dbReference type="NCBI Taxonomy" id="1548597"/>
    <lineage>
        <taxon>Bacteria</taxon>
        <taxon>Bacillati</taxon>
        <taxon>Bacillota</taxon>
        <taxon>Bacilli</taxon>
        <taxon>Bacillales</taxon>
        <taxon>Bacillaceae</taxon>
        <taxon>Anaerobacillus</taxon>
    </lineage>
</organism>
<reference evidence="2 3" key="1">
    <citation type="journal article" date="2019" name="Int. J. Syst. Evol. Microbiol.">
        <title>Anaerobacillus alkaliphilus sp. nov., a novel alkaliphilic and moderately halophilic bacterium.</title>
        <authorList>
            <person name="Borsodi A.K."/>
            <person name="Aszalos J.M."/>
            <person name="Bihari P."/>
            <person name="Nagy I."/>
            <person name="Schumann P."/>
            <person name="Sproer C."/>
            <person name="Kovacs A.L."/>
            <person name="Boka K."/>
            <person name="Dobosy P."/>
            <person name="Ovari M."/>
            <person name="Szili-Kovacs T."/>
            <person name="Toth E."/>
        </authorList>
    </citation>
    <scope>NUCLEOTIDE SEQUENCE [LARGE SCALE GENOMIC DNA]</scope>
    <source>
        <strain evidence="2 3">B16-10</strain>
    </source>
</reference>
<keyword evidence="1" id="KW-0472">Membrane</keyword>
<keyword evidence="1" id="KW-0812">Transmembrane</keyword>
<dbReference type="Proteomes" id="UP000290649">
    <property type="component" value="Unassembled WGS sequence"/>
</dbReference>
<dbReference type="AlphaFoldDB" id="A0A4Q0VSE5"/>
<evidence type="ECO:0000256" key="1">
    <source>
        <dbReference type="SAM" id="Phobius"/>
    </source>
</evidence>
<comment type="caution">
    <text evidence="2">The sequence shown here is derived from an EMBL/GenBank/DDBJ whole genome shotgun (WGS) entry which is preliminary data.</text>
</comment>
<dbReference type="RefSeq" id="WP_129078448.1">
    <property type="nucleotide sequence ID" value="NZ_QOUX01000039.1"/>
</dbReference>
<sequence length="137" mass="15961">MVFTATPPRIVLVILLLLQIFSFNLSTNLPLRVFQIALMLFIFCALLIKYQFEIHNERLIYQILIFSKPIFKRELVPNDIIEITFKHVGWGTKAAFVKVKKGVNWRIIGFVPDHVYSELANYATENDVKVALDFFKN</sequence>
<dbReference type="OrthoDB" id="2427324at2"/>
<protein>
    <submittedName>
        <fullName evidence="2">Uncharacterized protein</fullName>
    </submittedName>
</protein>
<proteinExistence type="predicted"/>
<dbReference type="EMBL" id="QOUX01000039">
    <property type="protein sequence ID" value="RXJ00227.1"/>
    <property type="molecule type" value="Genomic_DNA"/>
</dbReference>